<dbReference type="OrthoDB" id="618331at2759"/>
<dbReference type="PANTHER" id="PTHR33334">
    <property type="entry name" value="PROTEIN LNK1"/>
    <property type="match status" value="1"/>
</dbReference>
<organism evidence="2 3">
    <name type="scientific">Ceratopteris richardii</name>
    <name type="common">Triangle waterfern</name>
    <dbReference type="NCBI Taxonomy" id="49495"/>
    <lineage>
        <taxon>Eukaryota</taxon>
        <taxon>Viridiplantae</taxon>
        <taxon>Streptophyta</taxon>
        <taxon>Embryophyta</taxon>
        <taxon>Tracheophyta</taxon>
        <taxon>Polypodiopsida</taxon>
        <taxon>Polypodiidae</taxon>
        <taxon>Polypodiales</taxon>
        <taxon>Pteridineae</taxon>
        <taxon>Pteridaceae</taxon>
        <taxon>Parkerioideae</taxon>
        <taxon>Ceratopteris</taxon>
    </lineage>
</organism>
<feature type="compositionally biased region" description="Polar residues" evidence="1">
    <location>
        <begin position="349"/>
        <end position="360"/>
    </location>
</feature>
<dbReference type="EMBL" id="CM035424">
    <property type="protein sequence ID" value="KAH7352524.1"/>
    <property type="molecule type" value="Genomic_DNA"/>
</dbReference>
<reference evidence="2" key="1">
    <citation type="submission" date="2021-08" db="EMBL/GenBank/DDBJ databases">
        <title>WGS assembly of Ceratopteris richardii.</title>
        <authorList>
            <person name="Marchant D.B."/>
            <person name="Chen G."/>
            <person name="Jenkins J."/>
            <person name="Shu S."/>
            <person name="Leebens-Mack J."/>
            <person name="Grimwood J."/>
            <person name="Schmutz J."/>
            <person name="Soltis P."/>
            <person name="Soltis D."/>
            <person name="Chen Z.-H."/>
        </authorList>
    </citation>
    <scope>NUCLEOTIDE SEQUENCE</scope>
    <source>
        <strain evidence="2">Whitten #5841</strain>
        <tissue evidence="2">Leaf</tissue>
    </source>
</reference>
<dbReference type="EMBL" id="CM035424">
    <property type="protein sequence ID" value="KAH7352525.1"/>
    <property type="molecule type" value="Genomic_DNA"/>
</dbReference>
<feature type="region of interest" description="Disordered" evidence="1">
    <location>
        <begin position="650"/>
        <end position="682"/>
    </location>
</feature>
<evidence type="ECO:0000313" key="2">
    <source>
        <dbReference type="EMBL" id="KAH7352524.1"/>
    </source>
</evidence>
<evidence type="ECO:0000313" key="3">
    <source>
        <dbReference type="Proteomes" id="UP000825935"/>
    </source>
</evidence>
<dbReference type="EMBL" id="CM035424">
    <property type="protein sequence ID" value="KAH7352523.1"/>
    <property type="molecule type" value="Genomic_DNA"/>
</dbReference>
<name>A0A8T2SNS8_CERRI</name>
<dbReference type="PANTHER" id="PTHR33334:SF5">
    <property type="entry name" value="PROTEIN LNK2"/>
    <property type="match status" value="1"/>
</dbReference>
<sequence>MSDWELDDVADNSWSSLDDVQWIECESKGDSMLTESEVLRRSSCSPEERFQRTVREVPEQEGDFSQKVYQRLRKTETRPKSGAVKEDAKQRNFRVKEGAVTFHEGDWYEDPRPENSLPSVPLDATIKSCSASRNENGSQTKKDVAVYSFEGGDMCKVESSYRDDGTEIVNNSCHFLLTDMCPPGDLEFLSEVQEEARRENLLEFGWGNTNQLEDIDKLFTVDNDTGMLWDPPSPTLGDSLRNLEQPVSEPVSPEFISAGGAKGFEDNENFSMRKNSEKHAGSEQWKDSSHDGQESVPNLDDSRSSMQVNNFTDCSRMSNQESEAVCEERMSGAECVKSEGVYPAKDSNKAGTTVQFGSPQTDDENIHAVREGEKWKEGKGKRHGQRNKRMEDNSRRITVPCKKMALNLSPANVSPLLYVPVVPVAQEPPSSLVHVSRPTSSDAVSTMQCLQPVPYVHAGFGFPAHHHLPVVVPTSSMMSQQPQPQQPVFMSYPPPFLDVAKYHQSSGTFDVSSQSRTTSSTMTPQEKIEKLRWRQKMQARLAVEQQQQQLINQRLIPEKLQFEKSVNSQLNSHRHAVDGTVSLAQTQNPDPLSRDERSLPLDGPMVEDGDESLSATVLHQLLSIASKMDTRTRLCLRDGFHRLARNALQRRNAGESRGSKRENSEHVNRSCTVDSSSSSDQSCSQRRLWTVDDIVETETNPMDRFIAHLLFHKRFTSSHTPGHINHAPLSNTEGSYPSTLQHKGWALNDEKDSHSSPVAKSSSITDGGGFLKGMDAIPGLPSTNLEDEKPNIHSKQTVSSVKVENGNNPSAAPTMDALQTLLEDGASMSETDPSLCPSKCTNDNPGEIA</sequence>
<feature type="compositionally biased region" description="Low complexity" evidence="1">
    <location>
        <begin position="670"/>
        <end position="682"/>
    </location>
</feature>
<proteinExistence type="predicted"/>
<dbReference type="InterPro" id="IPR039928">
    <property type="entry name" value="LNK"/>
</dbReference>
<feature type="compositionally biased region" description="Basic and acidic residues" evidence="1">
    <location>
        <begin position="652"/>
        <end position="668"/>
    </location>
</feature>
<feature type="region of interest" description="Disordered" evidence="1">
    <location>
        <begin position="579"/>
        <end position="606"/>
    </location>
</feature>
<comment type="caution">
    <text evidence="2">The sequence shown here is derived from an EMBL/GenBank/DDBJ whole genome shotgun (WGS) entry which is preliminary data.</text>
</comment>
<dbReference type="Proteomes" id="UP000825935">
    <property type="component" value="Chromosome 19"/>
</dbReference>
<feature type="region of interest" description="Disordered" evidence="1">
    <location>
        <begin position="230"/>
        <end position="306"/>
    </location>
</feature>
<feature type="compositionally biased region" description="Polar residues" evidence="1">
    <location>
        <begin position="755"/>
        <end position="765"/>
    </location>
</feature>
<feature type="compositionally biased region" description="Polar residues" evidence="1">
    <location>
        <begin position="793"/>
        <end position="811"/>
    </location>
</feature>
<feature type="compositionally biased region" description="Basic and acidic residues" evidence="1">
    <location>
        <begin position="364"/>
        <end position="378"/>
    </location>
</feature>
<feature type="compositionally biased region" description="Basic and acidic residues" evidence="1">
    <location>
        <begin position="274"/>
        <end position="293"/>
    </location>
</feature>
<dbReference type="GO" id="GO:0006355">
    <property type="term" value="P:regulation of DNA-templated transcription"/>
    <property type="evidence" value="ECO:0007669"/>
    <property type="project" value="InterPro"/>
</dbReference>
<dbReference type="GO" id="GO:0007623">
    <property type="term" value="P:circadian rhythm"/>
    <property type="evidence" value="ECO:0007669"/>
    <property type="project" value="InterPro"/>
</dbReference>
<gene>
    <name evidence="2" type="ORF">KP509_19G049900</name>
</gene>
<feature type="region of interest" description="Disordered" evidence="1">
    <location>
        <begin position="825"/>
        <end position="849"/>
    </location>
</feature>
<dbReference type="AlphaFoldDB" id="A0A8T2SNS8"/>
<feature type="compositionally biased region" description="Polar residues" evidence="1">
    <location>
        <begin position="839"/>
        <end position="849"/>
    </location>
</feature>
<feature type="region of interest" description="Disordered" evidence="1">
    <location>
        <begin position="748"/>
        <end position="813"/>
    </location>
</feature>
<protein>
    <submittedName>
        <fullName evidence="2">Uncharacterized protein</fullName>
    </submittedName>
</protein>
<evidence type="ECO:0000256" key="1">
    <source>
        <dbReference type="SAM" id="MobiDB-lite"/>
    </source>
</evidence>
<feature type="region of interest" description="Disordered" evidence="1">
    <location>
        <begin position="343"/>
        <end position="392"/>
    </location>
</feature>
<accession>A0A8T2SNS8</accession>
<dbReference type="OMA" id="MSVVETH"/>
<keyword evidence="3" id="KW-1185">Reference proteome</keyword>